<gene>
    <name evidence="2" type="ORF">DSM101010T_34490</name>
</gene>
<dbReference type="Pfam" id="PF08241">
    <property type="entry name" value="Methyltransf_11"/>
    <property type="match status" value="1"/>
</dbReference>
<dbReference type="Gene3D" id="3.40.50.720">
    <property type="entry name" value="NAD(P)-binding Rossmann-like Domain"/>
    <property type="match status" value="1"/>
</dbReference>
<evidence type="ECO:0000313" key="2">
    <source>
        <dbReference type="EMBL" id="GFM35084.1"/>
    </source>
</evidence>
<protein>
    <recommendedName>
        <fullName evidence="1">Methyltransferase type 11 domain-containing protein</fullName>
    </recommendedName>
</protein>
<accession>A0A7J0BPU1</accession>
<dbReference type="Proteomes" id="UP000503840">
    <property type="component" value="Unassembled WGS sequence"/>
</dbReference>
<dbReference type="InterPro" id="IPR029063">
    <property type="entry name" value="SAM-dependent_MTases_sf"/>
</dbReference>
<dbReference type="EMBL" id="BLVO01000016">
    <property type="protein sequence ID" value="GFM35084.1"/>
    <property type="molecule type" value="Genomic_DNA"/>
</dbReference>
<organism evidence="2 3">
    <name type="scientific">Desulfovibrio subterraneus</name>
    <dbReference type="NCBI Taxonomy" id="2718620"/>
    <lineage>
        <taxon>Bacteria</taxon>
        <taxon>Pseudomonadati</taxon>
        <taxon>Thermodesulfobacteriota</taxon>
        <taxon>Desulfovibrionia</taxon>
        <taxon>Desulfovibrionales</taxon>
        <taxon>Desulfovibrionaceae</taxon>
        <taxon>Desulfovibrio</taxon>
    </lineage>
</organism>
<dbReference type="InterPro" id="IPR013216">
    <property type="entry name" value="Methyltransf_11"/>
</dbReference>
<feature type="domain" description="Methyltransferase type 11" evidence="1">
    <location>
        <begin position="229"/>
        <end position="276"/>
    </location>
</feature>
<evidence type="ECO:0000259" key="1">
    <source>
        <dbReference type="Pfam" id="PF08241"/>
    </source>
</evidence>
<dbReference type="GO" id="GO:0008757">
    <property type="term" value="F:S-adenosylmethionine-dependent methyltransferase activity"/>
    <property type="evidence" value="ECO:0007669"/>
    <property type="project" value="InterPro"/>
</dbReference>
<comment type="caution">
    <text evidence="2">The sequence shown here is derived from an EMBL/GenBank/DDBJ whole genome shotgun (WGS) entry which is preliminary data.</text>
</comment>
<reference evidence="2 3" key="1">
    <citation type="submission" date="2020-05" db="EMBL/GenBank/DDBJ databases">
        <title>Draft genome sequence of Desulfovibrio sp. strain HN2T.</title>
        <authorList>
            <person name="Ueno A."/>
            <person name="Tamazawa S."/>
            <person name="Tamamura S."/>
            <person name="Murakami T."/>
            <person name="Kiyama T."/>
            <person name="Inomata H."/>
            <person name="Amano Y."/>
            <person name="Miyakawa K."/>
            <person name="Tamaki H."/>
            <person name="Naganuma T."/>
            <person name="Kaneko K."/>
        </authorList>
    </citation>
    <scope>NUCLEOTIDE SEQUENCE [LARGE SCALE GENOMIC DNA]</scope>
    <source>
        <strain evidence="2 3">HN2</strain>
    </source>
</reference>
<keyword evidence="3" id="KW-1185">Reference proteome</keyword>
<dbReference type="AlphaFoldDB" id="A0A7J0BPU1"/>
<evidence type="ECO:0000313" key="3">
    <source>
        <dbReference type="Proteomes" id="UP000503840"/>
    </source>
</evidence>
<name>A0A7J0BPU1_9BACT</name>
<proteinExistence type="predicted"/>
<dbReference type="SUPFAM" id="SSF53335">
    <property type="entry name" value="S-adenosyl-L-methionine-dependent methyltransferases"/>
    <property type="match status" value="3"/>
</dbReference>
<sequence length="383" mass="43499">MEYGWIAPESVPWLKENEPVLLFGAGQGTVELLAYLEEQQQHPDLIGIVDNDCSMWGKSLHGLPIVPPSSIPESEWSKIIITTVSGRDQVAAQLQAMGYAEFTHYHRIGTYPAASVMNLLILNDMQRAFNFMKEGDSVLHVGPGGFLSLEVALHCLGFRPLSMDAYSFSMHYPETTHRLQQYRSVLDYVLRMPQAAALGEETIRRRFDEVLHIRQDGRAFLDTEKLPYMMPARYSAIPLPDNALDTICSFAVLEHVRDPLQAIRETWRVLKPGGFAAHRITTRDHRSYSAVSGYHPFSYLNESPASWESINENKFYQNRVLPDQWKELFTRNGFALLHYRELHTYDLSADEVAALHADFKNPDGTLPANFSNAVDCELLARKL</sequence>
<dbReference type="RefSeq" id="WP_174406717.1">
    <property type="nucleotide sequence ID" value="NZ_BLVO01000016.1"/>
</dbReference>
<dbReference type="Gene3D" id="3.40.50.150">
    <property type="entry name" value="Vaccinia Virus protein VP39"/>
    <property type="match status" value="1"/>
</dbReference>